<sequence>MPRHIQQKSPSAGSYPKAFEVLAPANYKLPAFCRTGLPRTTTLEVPTGGHLTPSAKRIDDIPLFSVVPEQTPPQQLPSRSEQRRGSQPMLLAAALHTSMSPSRQLGIASPEMFADTWRYGHGKLILMDCTFGICFQKVLLFVIIVIDENFRGVPAALFLFSAPLGN</sequence>
<dbReference type="EMBL" id="KZ993941">
    <property type="protein sequence ID" value="RKO94302.1"/>
    <property type="molecule type" value="Genomic_DNA"/>
</dbReference>
<keyword evidence="1" id="KW-0812">Transmembrane</keyword>
<name>A0A4P9WP82_9FUNG</name>
<gene>
    <name evidence="2" type="ORF">BDK51DRAFT_31621</name>
</gene>
<keyword evidence="3" id="KW-1185">Reference proteome</keyword>
<dbReference type="AlphaFoldDB" id="A0A4P9WP82"/>
<dbReference type="Proteomes" id="UP000269721">
    <property type="component" value="Unassembled WGS sequence"/>
</dbReference>
<organism evidence="2 3">
    <name type="scientific">Blyttiomyces helicus</name>
    <dbReference type="NCBI Taxonomy" id="388810"/>
    <lineage>
        <taxon>Eukaryota</taxon>
        <taxon>Fungi</taxon>
        <taxon>Fungi incertae sedis</taxon>
        <taxon>Chytridiomycota</taxon>
        <taxon>Chytridiomycota incertae sedis</taxon>
        <taxon>Chytridiomycetes</taxon>
        <taxon>Chytridiomycetes incertae sedis</taxon>
        <taxon>Blyttiomyces</taxon>
    </lineage>
</organism>
<keyword evidence="1" id="KW-1133">Transmembrane helix</keyword>
<evidence type="ECO:0000313" key="3">
    <source>
        <dbReference type="Proteomes" id="UP000269721"/>
    </source>
</evidence>
<dbReference type="OrthoDB" id="2422225at2759"/>
<evidence type="ECO:0000256" key="1">
    <source>
        <dbReference type="SAM" id="Phobius"/>
    </source>
</evidence>
<protein>
    <submittedName>
        <fullName evidence="2">Uncharacterized protein</fullName>
    </submittedName>
</protein>
<proteinExistence type="predicted"/>
<feature type="transmembrane region" description="Helical" evidence="1">
    <location>
        <begin position="124"/>
        <end position="146"/>
    </location>
</feature>
<evidence type="ECO:0000313" key="2">
    <source>
        <dbReference type="EMBL" id="RKO94302.1"/>
    </source>
</evidence>
<reference evidence="3" key="1">
    <citation type="journal article" date="2018" name="Nat. Microbiol.">
        <title>Leveraging single-cell genomics to expand the fungal tree of life.</title>
        <authorList>
            <person name="Ahrendt S.R."/>
            <person name="Quandt C.A."/>
            <person name="Ciobanu D."/>
            <person name="Clum A."/>
            <person name="Salamov A."/>
            <person name="Andreopoulos B."/>
            <person name="Cheng J.F."/>
            <person name="Woyke T."/>
            <person name="Pelin A."/>
            <person name="Henrissat B."/>
            <person name="Reynolds N.K."/>
            <person name="Benny G.L."/>
            <person name="Smith M.E."/>
            <person name="James T.Y."/>
            <person name="Grigoriev I.V."/>
        </authorList>
    </citation>
    <scope>NUCLEOTIDE SEQUENCE [LARGE SCALE GENOMIC DNA]</scope>
</reference>
<keyword evidence="1" id="KW-0472">Membrane</keyword>
<accession>A0A4P9WP82</accession>